<dbReference type="EMBL" id="JBHSAT010000004">
    <property type="protein sequence ID" value="MFC3876269.1"/>
    <property type="molecule type" value="Genomic_DNA"/>
</dbReference>
<dbReference type="Proteomes" id="UP001595812">
    <property type="component" value="Unassembled WGS sequence"/>
</dbReference>
<dbReference type="RefSeq" id="WP_386097029.1">
    <property type="nucleotide sequence ID" value="NZ_JBHSAT010000004.1"/>
</dbReference>
<evidence type="ECO:0000313" key="2">
    <source>
        <dbReference type="EMBL" id="MFC3876269.1"/>
    </source>
</evidence>
<feature type="signal peptide" evidence="1">
    <location>
        <begin position="1"/>
        <end position="19"/>
    </location>
</feature>
<evidence type="ECO:0000313" key="3">
    <source>
        <dbReference type="Proteomes" id="UP001595812"/>
    </source>
</evidence>
<gene>
    <name evidence="2" type="ORF">ACFOSX_03410</name>
</gene>
<accession>A0ABV8AI56</accession>
<keyword evidence="3" id="KW-1185">Reference proteome</keyword>
<feature type="chain" id="PRO_5045966516" description="DUF4468 domain-containing protein" evidence="1">
    <location>
        <begin position="20"/>
        <end position="181"/>
    </location>
</feature>
<keyword evidence="1" id="KW-0732">Signal</keyword>
<reference evidence="3" key="1">
    <citation type="journal article" date="2019" name="Int. J. Syst. Evol. Microbiol.">
        <title>The Global Catalogue of Microorganisms (GCM) 10K type strain sequencing project: providing services to taxonomists for standard genome sequencing and annotation.</title>
        <authorList>
            <consortium name="The Broad Institute Genomics Platform"/>
            <consortium name="The Broad Institute Genome Sequencing Center for Infectious Disease"/>
            <person name="Wu L."/>
            <person name="Ma J."/>
        </authorList>
    </citation>
    <scope>NUCLEOTIDE SEQUENCE [LARGE SCALE GENOMIC DNA]</scope>
    <source>
        <strain evidence="3">CECT 8979</strain>
    </source>
</reference>
<sequence length="181" mass="21256">MKKAFVVIYVILTSLTVFPQEKQNHATWEETVAFIDKYIAKASLLELNAMNNTYKINNFNVSINNDLLKITINQYSKESFKYGYDRTHKIYRTQLNYNLTDLVSSKWMYLHFRKSQLVTINGKNNVSGNMDFTHDEKLKSFKITGFDDADLKDRLNKAFKHLAYLATEKRKKEREASGEKF</sequence>
<organism evidence="2 3">
    <name type="scientific">Winogradskyella maritima</name>
    <dbReference type="NCBI Taxonomy" id="1517766"/>
    <lineage>
        <taxon>Bacteria</taxon>
        <taxon>Pseudomonadati</taxon>
        <taxon>Bacteroidota</taxon>
        <taxon>Flavobacteriia</taxon>
        <taxon>Flavobacteriales</taxon>
        <taxon>Flavobacteriaceae</taxon>
        <taxon>Winogradskyella</taxon>
    </lineage>
</organism>
<protein>
    <recommendedName>
        <fullName evidence="4">DUF4468 domain-containing protein</fullName>
    </recommendedName>
</protein>
<comment type="caution">
    <text evidence="2">The sequence shown here is derived from an EMBL/GenBank/DDBJ whole genome shotgun (WGS) entry which is preliminary data.</text>
</comment>
<name>A0ABV8AI56_9FLAO</name>
<proteinExistence type="predicted"/>
<evidence type="ECO:0000256" key="1">
    <source>
        <dbReference type="SAM" id="SignalP"/>
    </source>
</evidence>
<evidence type="ECO:0008006" key="4">
    <source>
        <dbReference type="Google" id="ProtNLM"/>
    </source>
</evidence>